<dbReference type="EMBL" id="BCMG01000002">
    <property type="protein sequence ID" value="GAX00466.1"/>
    <property type="molecule type" value="Genomic_DNA"/>
</dbReference>
<comment type="similarity">
    <text evidence="2">Belongs to the EamA transporter family.</text>
</comment>
<feature type="domain" description="EamA" evidence="8">
    <location>
        <begin position="7"/>
        <end position="135"/>
    </location>
</feature>
<evidence type="ECO:0000256" key="5">
    <source>
        <dbReference type="ARBA" id="ARBA00022989"/>
    </source>
</evidence>
<feature type="transmembrane region" description="Helical" evidence="7">
    <location>
        <begin position="175"/>
        <end position="196"/>
    </location>
</feature>
<keyword evidence="10" id="KW-1185">Reference proteome</keyword>
<evidence type="ECO:0000256" key="4">
    <source>
        <dbReference type="ARBA" id="ARBA00022692"/>
    </source>
</evidence>
<feature type="transmembrane region" description="Helical" evidence="7">
    <location>
        <begin position="237"/>
        <end position="257"/>
    </location>
</feature>
<feature type="transmembrane region" description="Helical" evidence="7">
    <location>
        <begin position="208"/>
        <end position="225"/>
    </location>
</feature>
<keyword evidence="5 7" id="KW-1133">Transmembrane helix</keyword>
<feature type="transmembrane region" description="Helical" evidence="7">
    <location>
        <begin position="91"/>
        <end position="111"/>
    </location>
</feature>
<evidence type="ECO:0000256" key="1">
    <source>
        <dbReference type="ARBA" id="ARBA00004651"/>
    </source>
</evidence>
<dbReference type="InterPro" id="IPR051258">
    <property type="entry name" value="Diverse_Substrate_Transporter"/>
</dbReference>
<comment type="caution">
    <text evidence="9">The sequence shown here is derived from an EMBL/GenBank/DDBJ whole genome shotgun (WGS) entry which is preliminary data.</text>
</comment>
<dbReference type="PANTHER" id="PTHR42920:SF5">
    <property type="entry name" value="EAMA DOMAIN-CONTAINING PROTEIN"/>
    <property type="match status" value="1"/>
</dbReference>
<keyword evidence="6 7" id="KW-0472">Membrane</keyword>
<evidence type="ECO:0000313" key="10">
    <source>
        <dbReference type="Proteomes" id="UP000198402"/>
    </source>
</evidence>
<protein>
    <submittedName>
        <fullName evidence="9">Transporter</fullName>
    </submittedName>
</protein>
<keyword evidence="3" id="KW-1003">Cell membrane</keyword>
<sequence>MNRHRAFWLMLLVTASWGASYMWMKIALISVAPLFLVGLRFTVAFLATIIIFARVLKRPTHQEVVASFILGTLLFCAFTFVMIGLQHTDASTAGFLLSTTTVFVAIFEAILKKRFPRLSTVIATIVVVIGLYLLVANGAGLKLNFNALLCLACAAIYAIYIIASDILSKKHLVTFSVSIWQLGVAGGEGLIFGGLLDGVTLPQTTSQWGAVLALGLICSAFGFVAQTQVQHYLAPDTVGLIYSLEPIFSAIFAFLTLGEVLSGQQYFGAAIIFLSVVASEIVKARWPRAES</sequence>
<feature type="transmembrane region" description="Helical" evidence="7">
    <location>
        <begin position="28"/>
        <end position="52"/>
    </location>
</feature>
<dbReference type="OrthoDB" id="9804865at2"/>
<reference evidence="9 10" key="1">
    <citation type="submission" date="2015-11" db="EMBL/GenBank/DDBJ databases">
        <title>Draft genome sequences of new species of the genus Lactobacillus isolated from orchardgrass silage.</title>
        <authorList>
            <person name="Tohno M."/>
            <person name="Tanizawa Y."/>
            <person name="Arita M."/>
        </authorList>
    </citation>
    <scope>NUCLEOTIDE SEQUENCE [LARGE SCALE GENOMIC DNA]</scope>
    <source>
        <strain evidence="9 10">IWT126</strain>
    </source>
</reference>
<feature type="transmembrane region" description="Helical" evidence="7">
    <location>
        <begin position="145"/>
        <end position="163"/>
    </location>
</feature>
<comment type="subcellular location">
    <subcellularLocation>
        <location evidence="1">Cell membrane</location>
        <topology evidence="1">Multi-pass membrane protein</topology>
    </subcellularLocation>
</comment>
<dbReference type="GO" id="GO:0005886">
    <property type="term" value="C:plasma membrane"/>
    <property type="evidence" value="ECO:0007669"/>
    <property type="project" value="UniProtKB-SubCell"/>
</dbReference>
<evidence type="ECO:0000256" key="2">
    <source>
        <dbReference type="ARBA" id="ARBA00007362"/>
    </source>
</evidence>
<keyword evidence="4 7" id="KW-0812">Transmembrane</keyword>
<accession>A0A1Z5IFK9</accession>
<feature type="transmembrane region" description="Helical" evidence="7">
    <location>
        <begin position="263"/>
        <end position="282"/>
    </location>
</feature>
<dbReference type="SUPFAM" id="SSF103481">
    <property type="entry name" value="Multidrug resistance efflux transporter EmrE"/>
    <property type="match status" value="2"/>
</dbReference>
<dbReference type="InterPro" id="IPR000620">
    <property type="entry name" value="EamA_dom"/>
</dbReference>
<name>A0A1Z5IFK9_9LACO</name>
<dbReference type="Pfam" id="PF00892">
    <property type="entry name" value="EamA"/>
    <property type="match status" value="2"/>
</dbReference>
<feature type="transmembrane region" description="Helical" evidence="7">
    <location>
        <begin position="118"/>
        <end position="139"/>
    </location>
</feature>
<dbReference type="STRING" id="1302250.GCA_001313225_02929"/>
<dbReference type="AlphaFoldDB" id="A0A1Z5IFK9"/>
<evidence type="ECO:0000256" key="3">
    <source>
        <dbReference type="ARBA" id="ARBA00022475"/>
    </source>
</evidence>
<organism evidence="9 10">
    <name type="scientific">Secundilactobacillus silagei JCM 19001</name>
    <dbReference type="NCBI Taxonomy" id="1302250"/>
    <lineage>
        <taxon>Bacteria</taxon>
        <taxon>Bacillati</taxon>
        <taxon>Bacillota</taxon>
        <taxon>Bacilli</taxon>
        <taxon>Lactobacillales</taxon>
        <taxon>Lactobacillaceae</taxon>
        <taxon>Secundilactobacillus</taxon>
    </lineage>
</organism>
<evidence type="ECO:0000256" key="7">
    <source>
        <dbReference type="SAM" id="Phobius"/>
    </source>
</evidence>
<dbReference type="InterPro" id="IPR037185">
    <property type="entry name" value="EmrE-like"/>
</dbReference>
<dbReference type="RefSeq" id="WP_159459444.1">
    <property type="nucleotide sequence ID" value="NZ_BCMG01000002.1"/>
</dbReference>
<evidence type="ECO:0000256" key="6">
    <source>
        <dbReference type="ARBA" id="ARBA00023136"/>
    </source>
</evidence>
<gene>
    <name evidence="9" type="ORF">IWT126_00481</name>
</gene>
<feature type="domain" description="EamA" evidence="8">
    <location>
        <begin position="147"/>
        <end position="277"/>
    </location>
</feature>
<evidence type="ECO:0000313" key="9">
    <source>
        <dbReference type="EMBL" id="GAX00466.1"/>
    </source>
</evidence>
<feature type="transmembrane region" description="Helical" evidence="7">
    <location>
        <begin position="64"/>
        <end position="85"/>
    </location>
</feature>
<dbReference type="PANTHER" id="PTHR42920">
    <property type="entry name" value="OS03G0707200 PROTEIN-RELATED"/>
    <property type="match status" value="1"/>
</dbReference>
<proteinExistence type="inferred from homology"/>
<evidence type="ECO:0000259" key="8">
    <source>
        <dbReference type="Pfam" id="PF00892"/>
    </source>
</evidence>
<dbReference type="Proteomes" id="UP000198402">
    <property type="component" value="Unassembled WGS sequence"/>
</dbReference>